<organism evidence="9 10">
    <name type="scientific">Azospirillum brasilense</name>
    <dbReference type="NCBI Taxonomy" id="192"/>
    <lineage>
        <taxon>Bacteria</taxon>
        <taxon>Pseudomonadati</taxon>
        <taxon>Pseudomonadota</taxon>
        <taxon>Alphaproteobacteria</taxon>
        <taxon>Rhodospirillales</taxon>
        <taxon>Azospirillaceae</taxon>
        <taxon>Azospirillum</taxon>
    </lineage>
</organism>
<keyword evidence="4" id="KW-0326">Glycosidase</keyword>
<dbReference type="GO" id="GO:0004553">
    <property type="term" value="F:hydrolase activity, hydrolyzing O-glycosyl compounds"/>
    <property type="evidence" value="ECO:0007669"/>
    <property type="project" value="InterPro"/>
</dbReference>
<dbReference type="AlphaFoldDB" id="A0A4D8PZX3"/>
<feature type="domain" description="GH16" evidence="8">
    <location>
        <begin position="41"/>
        <end position="255"/>
    </location>
</feature>
<dbReference type="Gene3D" id="2.60.120.200">
    <property type="match status" value="1"/>
</dbReference>
<dbReference type="InterPro" id="IPR008264">
    <property type="entry name" value="Beta_glucanase"/>
</dbReference>
<gene>
    <name evidence="9" type="ORF">D3867_13780</name>
</gene>
<dbReference type="PANTHER" id="PTHR31062">
    <property type="entry name" value="XYLOGLUCAN ENDOTRANSGLUCOSYLASE/HYDROLASE PROTEIN 8-RELATED"/>
    <property type="match status" value="1"/>
</dbReference>
<accession>A0A4D8PZX3</accession>
<evidence type="ECO:0000256" key="4">
    <source>
        <dbReference type="ARBA" id="ARBA00023295"/>
    </source>
</evidence>
<dbReference type="InterPro" id="IPR000757">
    <property type="entry name" value="Beta-glucanase-like"/>
</dbReference>
<dbReference type="GO" id="GO:0005975">
    <property type="term" value="P:carbohydrate metabolic process"/>
    <property type="evidence" value="ECO:0007669"/>
    <property type="project" value="InterPro"/>
</dbReference>
<dbReference type="PRINTS" id="PR00737">
    <property type="entry name" value="GLHYDRLASE16"/>
</dbReference>
<evidence type="ECO:0000256" key="1">
    <source>
        <dbReference type="ARBA" id="ARBA00006865"/>
    </source>
</evidence>
<evidence type="ECO:0000256" key="7">
    <source>
        <dbReference type="ARBA" id="ARBA00031665"/>
    </source>
</evidence>
<keyword evidence="3 9" id="KW-0378">Hydrolase</keyword>
<dbReference type="Pfam" id="PF00722">
    <property type="entry name" value="Glyco_hydro_16"/>
    <property type="match status" value="1"/>
</dbReference>
<dbReference type="EMBL" id="CP032330">
    <property type="protein sequence ID" value="QCO02988.1"/>
    <property type="molecule type" value="Genomic_DNA"/>
</dbReference>
<proteinExistence type="inferred from homology"/>
<evidence type="ECO:0000313" key="10">
    <source>
        <dbReference type="Proteomes" id="UP000298596"/>
    </source>
</evidence>
<evidence type="ECO:0000256" key="2">
    <source>
        <dbReference type="ARBA" id="ARBA00014569"/>
    </source>
</evidence>
<comment type="similarity">
    <text evidence="1">Belongs to the glycosyl hydrolase 16 family.</text>
</comment>
<dbReference type="InterPro" id="IPR044791">
    <property type="entry name" value="Beta-glucanase/XTH"/>
</dbReference>
<name>A0A4D8PZX3_AZOBR</name>
<evidence type="ECO:0000256" key="6">
    <source>
        <dbReference type="ARBA" id="ARBA00029771"/>
    </source>
</evidence>
<dbReference type="PROSITE" id="PS51762">
    <property type="entry name" value="GH16_2"/>
    <property type="match status" value="1"/>
</dbReference>
<evidence type="ECO:0000259" key="8">
    <source>
        <dbReference type="PROSITE" id="PS51762"/>
    </source>
</evidence>
<dbReference type="Proteomes" id="UP000298596">
    <property type="component" value="Chromosome"/>
</dbReference>
<reference evidence="9 10" key="1">
    <citation type="submission" date="2018-09" db="EMBL/GenBank/DDBJ databases">
        <title>Whole genome based analysis of evolution and adaptive divergence in Indian and Brazilian strains of Azospirillum brasilense.</title>
        <authorList>
            <person name="Singh C."/>
            <person name="Tripathi A.K."/>
        </authorList>
    </citation>
    <scope>NUCLEOTIDE SEQUENCE [LARGE SCALE GENOMIC DNA]</scope>
    <source>
        <strain evidence="9 10">MTCC4036</strain>
    </source>
</reference>
<evidence type="ECO:0000256" key="5">
    <source>
        <dbReference type="ARBA" id="ARBA00029722"/>
    </source>
</evidence>
<evidence type="ECO:0000313" key="9">
    <source>
        <dbReference type="EMBL" id="QCO02988.1"/>
    </source>
</evidence>
<sequence length="258" mass="28637">MERMMRRYGAATLVAGLLVVLGASATKADFLLRRAGGSFEDRFTSIDQTHWQRGDGWSNGTYMGCGWNARNVAVQNGRLALSITDQPSAQERFSCAEYRTQRPYGYGTYAVNLKAVRGDGVMTTVSHYTGPPFGDPWDEITFGIAGKDTTKLEIGYVVRGVGRRDIVIDLGFDAAKEFHTYGFEAKANRIAWTVDGRVVHTAEGGLNDLPQSPGWFYLKFWNGSGQSSWLKPFKYSGRPLTAEIAWVRYEEDTSALSN</sequence>
<dbReference type="InterPro" id="IPR013320">
    <property type="entry name" value="ConA-like_dom_sf"/>
</dbReference>
<dbReference type="SUPFAM" id="SSF49899">
    <property type="entry name" value="Concanavalin A-like lectins/glucanases"/>
    <property type="match status" value="1"/>
</dbReference>
<protein>
    <recommendedName>
        <fullName evidence="2">Beta-glucanase</fullName>
    </recommendedName>
    <alternativeName>
        <fullName evidence="7">1,3-1,4-beta-D-glucan 4-glucanohydrolase</fullName>
    </alternativeName>
    <alternativeName>
        <fullName evidence="6">Endo-beta-1,3-1,4 glucanase</fullName>
    </alternativeName>
    <alternativeName>
        <fullName evidence="5">Lichenase</fullName>
    </alternativeName>
</protein>
<evidence type="ECO:0000256" key="3">
    <source>
        <dbReference type="ARBA" id="ARBA00022801"/>
    </source>
</evidence>